<dbReference type="AlphaFoldDB" id="A0A8B2NV37"/>
<dbReference type="EMBL" id="QHHQ01000003">
    <property type="protein sequence ID" value="RAI01033.1"/>
    <property type="molecule type" value="Genomic_DNA"/>
</dbReference>
<sequence length="562" mass="58862">MSVTRLAAFEPLGTAERAVLASLGDGTFVRLGDGEIPEGPDDARTVRAAFLRVLLLGGEDVPFVHEKGVRLAGAFVEGTLDLEGCRIARSLGLFDCRLERTLVLRAAVIDALHLDGSALPGLLAERIEARGDVSLGSTAVDGAVRLGNGRIGGSLVVDAAVLDSGLDVALDASGVETRGGFFLRGARVRGGISLANATVGSDLEAIGLEITRADAVAFDASGITVAGNLALRRASVEGEAILDGAHIGGDLDLSGAHLSAPGGAAFGLARATVDGAFILRESATVNGLLQLNGTTVGLLVDAPASWPGPGDLSLNGFLYGGFLASPVDAATRLRWLALQDPTRSGDGFWPQPYETLAGVLARMGHHEDASAVLFEKERLQRRARRARASPLLRTALTVRDAVLLVTVGFGLRPHLAVIWLAALWFVGALLMAAAENRDAIRPNVALVLRSPEWLQCGRSVGETVHLVSLGDTREGLAAPDQSQLACWRALPEAGSFPKFNAWMFAGDAMLPALQTGQRDYWSADTRQPFGVLVKSIIHLITVAGWALSLLAVAAFSGLVRSR</sequence>
<keyword evidence="1" id="KW-0472">Membrane</keyword>
<keyword evidence="3" id="KW-1185">Reference proteome</keyword>
<organism evidence="2 3">
    <name type="scientific">Acuticoccus sediminis</name>
    <dbReference type="NCBI Taxonomy" id="2184697"/>
    <lineage>
        <taxon>Bacteria</taxon>
        <taxon>Pseudomonadati</taxon>
        <taxon>Pseudomonadota</taxon>
        <taxon>Alphaproteobacteria</taxon>
        <taxon>Hyphomicrobiales</taxon>
        <taxon>Amorphaceae</taxon>
        <taxon>Acuticoccus</taxon>
    </lineage>
</organism>
<accession>A0A8B2NV37</accession>
<feature type="transmembrane region" description="Helical" evidence="1">
    <location>
        <begin position="417"/>
        <end position="434"/>
    </location>
</feature>
<protein>
    <recommendedName>
        <fullName evidence="4">Membrane-associated oxidoreductase</fullName>
    </recommendedName>
</protein>
<feature type="transmembrane region" description="Helical" evidence="1">
    <location>
        <begin position="536"/>
        <end position="559"/>
    </location>
</feature>
<reference evidence="2 3" key="1">
    <citation type="submission" date="2018-05" db="EMBL/GenBank/DDBJ databases">
        <title>Acuticoccus sediminis sp. nov., isolated from deep-sea sediment of Indian Ocean.</title>
        <authorList>
            <person name="Liu X."/>
            <person name="Lai Q."/>
            <person name="Du Y."/>
            <person name="Sun F."/>
            <person name="Zhang X."/>
            <person name="Wang S."/>
            <person name="Shao Z."/>
        </authorList>
    </citation>
    <scope>NUCLEOTIDE SEQUENCE [LARGE SCALE GENOMIC DNA]</scope>
    <source>
        <strain evidence="2 3">PTG4-2</strain>
    </source>
</reference>
<evidence type="ECO:0000256" key="1">
    <source>
        <dbReference type="SAM" id="Phobius"/>
    </source>
</evidence>
<evidence type="ECO:0008006" key="4">
    <source>
        <dbReference type="Google" id="ProtNLM"/>
    </source>
</evidence>
<dbReference type="OrthoDB" id="6865449at2"/>
<dbReference type="Proteomes" id="UP000249590">
    <property type="component" value="Unassembled WGS sequence"/>
</dbReference>
<keyword evidence="1" id="KW-0812">Transmembrane</keyword>
<name>A0A8B2NV37_9HYPH</name>
<evidence type="ECO:0000313" key="3">
    <source>
        <dbReference type="Proteomes" id="UP000249590"/>
    </source>
</evidence>
<comment type="caution">
    <text evidence="2">The sequence shown here is derived from an EMBL/GenBank/DDBJ whole genome shotgun (WGS) entry which is preliminary data.</text>
</comment>
<keyword evidence="1" id="KW-1133">Transmembrane helix</keyword>
<evidence type="ECO:0000313" key="2">
    <source>
        <dbReference type="EMBL" id="RAI01033.1"/>
    </source>
</evidence>
<gene>
    <name evidence="2" type="ORF">DLJ53_17585</name>
</gene>
<proteinExistence type="predicted"/>